<protein>
    <submittedName>
        <fullName evidence="2">Uncharacterized protein</fullName>
    </submittedName>
</protein>
<proteinExistence type="predicted"/>
<comment type="caution">
    <text evidence="2">The sequence shown here is derived from an EMBL/GenBank/DDBJ whole genome shotgun (WGS) entry which is preliminary data.</text>
</comment>
<dbReference type="Proteomes" id="UP001608902">
    <property type="component" value="Unassembled WGS sequence"/>
</dbReference>
<feature type="non-terminal residue" evidence="2">
    <location>
        <position position="1"/>
    </location>
</feature>
<evidence type="ECO:0000313" key="2">
    <source>
        <dbReference type="EMBL" id="MFH4984838.1"/>
    </source>
</evidence>
<reference evidence="2 3" key="1">
    <citation type="submission" date="2024-08" db="EMBL/GenBank/DDBJ databases">
        <title>Gnathostoma spinigerum genome.</title>
        <authorList>
            <person name="Gonzalez-Bertolin B."/>
            <person name="Monzon S."/>
            <person name="Zaballos A."/>
            <person name="Jimenez P."/>
            <person name="Dekumyoy P."/>
            <person name="Varona S."/>
            <person name="Cuesta I."/>
            <person name="Sumanam S."/>
            <person name="Adisakwattana P."/>
            <person name="Gasser R.B."/>
            <person name="Hernandez-Gonzalez A."/>
            <person name="Young N.D."/>
            <person name="Perteguer M.J."/>
        </authorList>
    </citation>
    <scope>NUCLEOTIDE SEQUENCE [LARGE SCALE GENOMIC DNA]</scope>
    <source>
        <strain evidence="2">AL3</strain>
        <tissue evidence="2">Liver</tissue>
    </source>
</reference>
<evidence type="ECO:0000313" key="3">
    <source>
        <dbReference type="Proteomes" id="UP001608902"/>
    </source>
</evidence>
<feature type="region of interest" description="Disordered" evidence="1">
    <location>
        <begin position="1"/>
        <end position="20"/>
    </location>
</feature>
<accession>A0ABD6F3Q6</accession>
<dbReference type="EMBL" id="JBGFUD010021976">
    <property type="protein sequence ID" value="MFH4984838.1"/>
    <property type="molecule type" value="Genomic_DNA"/>
</dbReference>
<dbReference type="AlphaFoldDB" id="A0ABD6F3Q6"/>
<gene>
    <name evidence="2" type="ORF">AB6A40_011547</name>
</gene>
<organism evidence="2 3">
    <name type="scientific">Gnathostoma spinigerum</name>
    <dbReference type="NCBI Taxonomy" id="75299"/>
    <lineage>
        <taxon>Eukaryota</taxon>
        <taxon>Metazoa</taxon>
        <taxon>Ecdysozoa</taxon>
        <taxon>Nematoda</taxon>
        <taxon>Chromadorea</taxon>
        <taxon>Rhabditida</taxon>
        <taxon>Spirurina</taxon>
        <taxon>Gnathostomatomorpha</taxon>
        <taxon>Gnathostomatoidea</taxon>
        <taxon>Gnathostomatidae</taxon>
        <taxon>Gnathostoma</taxon>
    </lineage>
</organism>
<sequence length="55" mass="6233">VAPKPNEETTTPPTKFKRCGPQGVWRIGTKYKYAENKEENEENAFEDLVNVSFGS</sequence>
<feature type="compositionally biased region" description="Low complexity" evidence="1">
    <location>
        <begin position="1"/>
        <end position="14"/>
    </location>
</feature>
<evidence type="ECO:0000256" key="1">
    <source>
        <dbReference type="SAM" id="MobiDB-lite"/>
    </source>
</evidence>
<keyword evidence="3" id="KW-1185">Reference proteome</keyword>
<name>A0ABD6F3Q6_9BILA</name>